<dbReference type="PANTHER" id="PTHR10584">
    <property type="entry name" value="SUGAR KINASE"/>
    <property type="match status" value="1"/>
</dbReference>
<dbReference type="InterPro" id="IPR002173">
    <property type="entry name" value="Carboh/pur_kinase_PfkB_CS"/>
</dbReference>
<dbReference type="Pfam" id="PF00294">
    <property type="entry name" value="PfkB"/>
    <property type="match status" value="1"/>
</dbReference>
<keyword evidence="6" id="KW-1185">Reference proteome</keyword>
<dbReference type="EC" id="2.7.1.-" evidence="5"/>
<dbReference type="PANTHER" id="PTHR10584:SF166">
    <property type="entry name" value="RIBOKINASE"/>
    <property type="match status" value="1"/>
</dbReference>
<proteinExistence type="predicted"/>
<feature type="region of interest" description="Disordered" evidence="3">
    <location>
        <begin position="1"/>
        <end position="24"/>
    </location>
</feature>
<dbReference type="InterPro" id="IPR029056">
    <property type="entry name" value="Ribokinase-like"/>
</dbReference>
<keyword evidence="1 5" id="KW-0808">Transferase</keyword>
<dbReference type="RefSeq" id="WP_376978693.1">
    <property type="nucleotide sequence ID" value="NZ_JBHLSV010000004.1"/>
</dbReference>
<dbReference type="EMBL" id="JBHLSV010000004">
    <property type="protein sequence ID" value="MFC0673259.1"/>
    <property type="molecule type" value="Genomic_DNA"/>
</dbReference>
<dbReference type="InterPro" id="IPR011611">
    <property type="entry name" value="PfkB_dom"/>
</dbReference>
<name>A0ABV6R8E3_9MICO</name>
<evidence type="ECO:0000259" key="4">
    <source>
        <dbReference type="Pfam" id="PF00294"/>
    </source>
</evidence>
<accession>A0ABV6R8E3</accession>
<feature type="domain" description="Carbohydrate kinase PfkB" evidence="4">
    <location>
        <begin position="182"/>
        <end position="296"/>
    </location>
</feature>
<evidence type="ECO:0000256" key="1">
    <source>
        <dbReference type="ARBA" id="ARBA00022679"/>
    </source>
</evidence>
<gene>
    <name evidence="5" type="ORF">ACFFF6_04730</name>
</gene>
<reference evidence="5 6" key="1">
    <citation type="submission" date="2024-09" db="EMBL/GenBank/DDBJ databases">
        <authorList>
            <person name="Sun Q."/>
            <person name="Mori K."/>
        </authorList>
    </citation>
    <scope>NUCLEOTIDE SEQUENCE [LARGE SCALE GENOMIC DNA]</scope>
    <source>
        <strain evidence="5 6">CICC 10874</strain>
    </source>
</reference>
<organism evidence="5 6">
    <name type="scientific">Brachybacterium hainanense</name>
    <dbReference type="NCBI Taxonomy" id="1541174"/>
    <lineage>
        <taxon>Bacteria</taxon>
        <taxon>Bacillati</taxon>
        <taxon>Actinomycetota</taxon>
        <taxon>Actinomycetes</taxon>
        <taxon>Micrococcales</taxon>
        <taxon>Dermabacteraceae</taxon>
        <taxon>Brachybacterium</taxon>
    </lineage>
</organism>
<protein>
    <submittedName>
        <fullName evidence="5">Carbohydrate kinase family protein</fullName>
        <ecNumber evidence="5">2.7.1.-</ecNumber>
    </submittedName>
</protein>
<evidence type="ECO:0000256" key="2">
    <source>
        <dbReference type="ARBA" id="ARBA00022777"/>
    </source>
</evidence>
<evidence type="ECO:0000256" key="3">
    <source>
        <dbReference type="SAM" id="MobiDB-lite"/>
    </source>
</evidence>
<comment type="caution">
    <text evidence="5">The sequence shown here is derived from an EMBL/GenBank/DDBJ whole genome shotgun (WGS) entry which is preliminary data.</text>
</comment>
<dbReference type="GO" id="GO:0016301">
    <property type="term" value="F:kinase activity"/>
    <property type="evidence" value="ECO:0007669"/>
    <property type="project" value="UniProtKB-KW"/>
</dbReference>
<sequence>MTNPAPSGSGRPTAGPPLPSRPPVTGTSVDLLAVGQLFLDVLYGPLPAAPVLGQECFTEQVRLVPGGIANFAAAAAALGARTGITARIGDGPVSALVTRLLAEAGIGTERLLVDSGTDLQVTSAISYDGDRALVTGGAPPRPGLGVDGSDPGVGAIALHLEPGDMPWLASSTAPIFADVGWDATGAWDPAILRHLQHCHGFLPNAEEAQAYTRTDSPRAAARRLAELVPLAVVTCGADGALAIDSARGLEVRSRVPDLGPMDPTGAGDTFGAALITLLGRGLPLAEALEASCLAATARGAGTFGHAVTPSPSQLAALARRHDLACAAPLEDLLVDPPSPSTSAPPGS</sequence>
<keyword evidence="2 5" id="KW-0418">Kinase</keyword>
<evidence type="ECO:0000313" key="6">
    <source>
        <dbReference type="Proteomes" id="UP001589793"/>
    </source>
</evidence>
<dbReference type="Gene3D" id="3.40.1190.20">
    <property type="match status" value="1"/>
</dbReference>
<dbReference type="SUPFAM" id="SSF53613">
    <property type="entry name" value="Ribokinase-like"/>
    <property type="match status" value="1"/>
</dbReference>
<evidence type="ECO:0000313" key="5">
    <source>
        <dbReference type="EMBL" id="MFC0673259.1"/>
    </source>
</evidence>
<dbReference type="PROSITE" id="PS00584">
    <property type="entry name" value="PFKB_KINASES_2"/>
    <property type="match status" value="1"/>
</dbReference>
<dbReference type="Proteomes" id="UP001589793">
    <property type="component" value="Unassembled WGS sequence"/>
</dbReference>